<feature type="domain" description="HAMP" evidence="7">
    <location>
        <begin position="453"/>
        <end position="505"/>
    </location>
</feature>
<evidence type="ECO:0000259" key="7">
    <source>
        <dbReference type="PROSITE" id="PS50885"/>
    </source>
</evidence>
<dbReference type="SMART" id="SM00283">
    <property type="entry name" value="MA"/>
    <property type="match status" value="1"/>
</dbReference>
<keyword evidence="5" id="KW-0812">Transmembrane</keyword>
<sequence>MRIRSLSLKVALLGGAALTAVFAIGMTLLVQQVGGTMEAQTHQLQSETTQGIAAQVSTDLLRGERAAEGIVTALQGLHTAGIKDRAVYDATIRQFLERNPGLLGAWSGWEPNALDGNDAAAVNKPGHDATGRYIPYWNRGSGSVVLEALTGYDQPGAGDYYLQPKALGRAVAIEPYNYTVAGKDMLIMSFGAPIKDGATYLGTGGVDLSLSDINTRMAELKPFGTGNVAVISAKGIVVAHPDPQMIGKTLDAADPMSSIVTAALADNTAKEADNADVRQTAAPFSVGGTEDRWVVVTSVPLATLQAAVNEGRTTIILLSAICVLAACAILFGLIRQLVGGPLGAMGRTVKVMAEGDYSVSVQGTDRVDEVGTLARAVEVFRENGKKVAEMTEAEAVRIIRDQEARVKMMAELQQAFGGVVDAAIDGDFSKRVAAEFPDAELNTLAGSVNSLVETVDRGLSETGEVLSALAQTDLTQRVHGQYGGAFARLKDDTNAVAERLTEIVGQLKGTSRSLKTATGEILSGANDLSERTTKQAATIEETSAAMEQLASTVTANAENAQQASQASGRVTLAAEQGGGVMQEANAAMERITSSSGKISNIIGMIDDIAFQTNLLALNASVEAARAGDAGKGFAVVAVEVRRLAQSAAGASSEVKALIEQSGGEVKAGSRLVAEAAEKLEAILVAARSSNQLMEKIARDSHEQASAIEEVNTAVRTMDEMTQHNAALVEETNAAIEQTEAQATELDRIVEVFQVAEQAHGGMRRAA</sequence>
<dbReference type="FunFam" id="1.10.287.950:FF:000001">
    <property type="entry name" value="Methyl-accepting chemotaxis sensory transducer"/>
    <property type="match status" value="1"/>
</dbReference>
<dbReference type="EMBL" id="LAJE02000186">
    <property type="protein sequence ID" value="OEO30785.1"/>
    <property type="molecule type" value="Genomic_DNA"/>
</dbReference>
<dbReference type="GO" id="GO:0004888">
    <property type="term" value="F:transmembrane signaling receptor activity"/>
    <property type="evidence" value="ECO:0007669"/>
    <property type="project" value="InterPro"/>
</dbReference>
<evidence type="ECO:0000256" key="5">
    <source>
        <dbReference type="SAM" id="Phobius"/>
    </source>
</evidence>
<evidence type="ECO:0000313" key="9">
    <source>
        <dbReference type="Proteomes" id="UP000095463"/>
    </source>
</evidence>
<dbReference type="InterPro" id="IPR004090">
    <property type="entry name" value="Chemotax_Me-accpt_rcpt"/>
</dbReference>
<comment type="caution">
    <text evidence="8">The sequence shown here is derived from an EMBL/GenBank/DDBJ whole genome shotgun (WGS) entry which is preliminary data.</text>
</comment>
<dbReference type="GO" id="GO:0005886">
    <property type="term" value="C:plasma membrane"/>
    <property type="evidence" value="ECO:0007669"/>
    <property type="project" value="TreeGrafter"/>
</dbReference>
<gene>
    <name evidence="8" type="ORF">VW23_019490</name>
</gene>
<dbReference type="PRINTS" id="PR00260">
    <property type="entry name" value="CHEMTRNSDUCR"/>
</dbReference>
<evidence type="ECO:0000259" key="6">
    <source>
        <dbReference type="PROSITE" id="PS50111"/>
    </source>
</evidence>
<feature type="transmembrane region" description="Helical" evidence="5">
    <location>
        <begin position="315"/>
        <end position="338"/>
    </location>
</feature>
<dbReference type="AlphaFoldDB" id="A0A1E5XQE9"/>
<dbReference type="Pfam" id="PF22673">
    <property type="entry name" value="MCP-like_PDC_1"/>
    <property type="match status" value="1"/>
</dbReference>
<dbReference type="RefSeq" id="WP_069910007.1">
    <property type="nucleotide sequence ID" value="NZ_LAJE02000186.1"/>
</dbReference>
<comment type="subcellular location">
    <subcellularLocation>
        <location evidence="1">Membrane</location>
    </subcellularLocation>
</comment>
<dbReference type="InterPro" id="IPR004089">
    <property type="entry name" value="MCPsignal_dom"/>
</dbReference>
<accession>A0A1E5XQE9</accession>
<keyword evidence="2" id="KW-0488">Methylation</keyword>
<comment type="similarity">
    <text evidence="3">Belongs to the methyl-accepting chemotaxis (MCP) protein family.</text>
</comment>
<keyword evidence="5" id="KW-1133">Transmembrane helix</keyword>
<dbReference type="SUPFAM" id="SSF158472">
    <property type="entry name" value="HAMP domain-like"/>
    <property type="match status" value="1"/>
</dbReference>
<dbReference type="SUPFAM" id="SSF58104">
    <property type="entry name" value="Methyl-accepting chemotaxis protein (MCP) signaling domain"/>
    <property type="match status" value="1"/>
</dbReference>
<dbReference type="CDD" id="cd12913">
    <property type="entry name" value="PDC1_MCP_like"/>
    <property type="match status" value="1"/>
</dbReference>
<dbReference type="PANTHER" id="PTHR43531">
    <property type="entry name" value="PROTEIN ICFG"/>
    <property type="match status" value="1"/>
</dbReference>
<keyword evidence="5" id="KW-0472">Membrane</keyword>
<dbReference type="GO" id="GO:0006935">
    <property type="term" value="P:chemotaxis"/>
    <property type="evidence" value="ECO:0007669"/>
    <property type="project" value="InterPro"/>
</dbReference>
<evidence type="ECO:0000256" key="2">
    <source>
        <dbReference type="ARBA" id="ARBA00022481"/>
    </source>
</evidence>
<proteinExistence type="inferred from homology"/>
<protein>
    <recommendedName>
        <fullName evidence="10">Chemotaxis protein</fullName>
    </recommendedName>
</protein>
<evidence type="ECO:0000313" key="8">
    <source>
        <dbReference type="EMBL" id="OEO30785.1"/>
    </source>
</evidence>
<dbReference type="SMART" id="SM00304">
    <property type="entry name" value="HAMP"/>
    <property type="match status" value="2"/>
</dbReference>
<evidence type="ECO:0000256" key="3">
    <source>
        <dbReference type="ARBA" id="ARBA00029447"/>
    </source>
</evidence>
<evidence type="ECO:0000256" key="1">
    <source>
        <dbReference type="ARBA" id="ARBA00004370"/>
    </source>
</evidence>
<dbReference type="Pfam" id="PF00015">
    <property type="entry name" value="MCPsignal"/>
    <property type="match status" value="1"/>
</dbReference>
<reference evidence="8 9" key="1">
    <citation type="journal article" date="2015" name="Genome Announc.">
        <title>Genome Assemblies of Three Soil-Associated Devosia species: D. insulae, D. limi, and D. soli.</title>
        <authorList>
            <person name="Hassan Y.I."/>
            <person name="Lepp D."/>
            <person name="Zhou T."/>
        </authorList>
    </citation>
    <scope>NUCLEOTIDE SEQUENCE [LARGE SCALE GENOMIC DNA]</scope>
    <source>
        <strain evidence="8 9">DS-56</strain>
    </source>
</reference>
<organism evidence="8 9">
    <name type="scientific">Devosia insulae DS-56</name>
    <dbReference type="NCBI Taxonomy" id="1116389"/>
    <lineage>
        <taxon>Bacteria</taxon>
        <taxon>Pseudomonadati</taxon>
        <taxon>Pseudomonadota</taxon>
        <taxon>Alphaproteobacteria</taxon>
        <taxon>Hyphomicrobiales</taxon>
        <taxon>Devosiaceae</taxon>
        <taxon>Devosia</taxon>
    </lineage>
</organism>
<dbReference type="Proteomes" id="UP000095463">
    <property type="component" value="Unassembled WGS sequence"/>
</dbReference>
<dbReference type="Pfam" id="PF00672">
    <property type="entry name" value="HAMP"/>
    <property type="match status" value="1"/>
</dbReference>
<feature type="domain" description="HAMP" evidence="7">
    <location>
        <begin position="336"/>
        <end position="389"/>
    </location>
</feature>
<dbReference type="CDD" id="cd06225">
    <property type="entry name" value="HAMP"/>
    <property type="match status" value="1"/>
</dbReference>
<name>A0A1E5XQE9_9HYPH</name>
<dbReference type="Gene3D" id="3.30.450.20">
    <property type="entry name" value="PAS domain"/>
    <property type="match status" value="2"/>
</dbReference>
<evidence type="ECO:0008006" key="10">
    <source>
        <dbReference type="Google" id="ProtNLM"/>
    </source>
</evidence>
<dbReference type="Pfam" id="PF18947">
    <property type="entry name" value="HAMP_2"/>
    <property type="match status" value="1"/>
</dbReference>
<feature type="domain" description="Methyl-accepting transducer" evidence="6">
    <location>
        <begin position="510"/>
        <end position="739"/>
    </location>
</feature>
<dbReference type="InterPro" id="IPR051310">
    <property type="entry name" value="MCP_chemotaxis"/>
</dbReference>
<evidence type="ECO:0000256" key="4">
    <source>
        <dbReference type="PROSITE-ProRule" id="PRU00284"/>
    </source>
</evidence>
<dbReference type="InterPro" id="IPR003660">
    <property type="entry name" value="HAMP_dom"/>
</dbReference>
<keyword evidence="9" id="KW-1185">Reference proteome</keyword>
<dbReference type="CDD" id="cd11386">
    <property type="entry name" value="MCP_signal"/>
    <property type="match status" value="1"/>
</dbReference>
<dbReference type="GO" id="GO:0007165">
    <property type="term" value="P:signal transduction"/>
    <property type="evidence" value="ECO:0007669"/>
    <property type="project" value="UniProtKB-KW"/>
</dbReference>
<dbReference type="PROSITE" id="PS50111">
    <property type="entry name" value="CHEMOTAXIS_TRANSDUC_2"/>
    <property type="match status" value="1"/>
</dbReference>
<dbReference type="Gene3D" id="6.10.340.10">
    <property type="match status" value="1"/>
</dbReference>
<dbReference type="Gene3D" id="1.10.287.950">
    <property type="entry name" value="Methyl-accepting chemotaxis protein"/>
    <property type="match status" value="1"/>
</dbReference>
<dbReference type="PROSITE" id="PS50885">
    <property type="entry name" value="HAMP"/>
    <property type="match status" value="2"/>
</dbReference>
<keyword evidence="4" id="KW-0807">Transducer</keyword>
<dbReference type="PANTHER" id="PTHR43531:SF14">
    <property type="entry name" value="METHYL-ACCEPTING CHEMOTAXIS PROTEIN I-RELATED"/>
    <property type="match status" value="1"/>
</dbReference>